<evidence type="ECO:0000313" key="2">
    <source>
        <dbReference type="EMBL" id="KAK3672466.1"/>
    </source>
</evidence>
<dbReference type="AlphaFoldDB" id="A0AAE0WI12"/>
<sequence length="511" mass="55525">MGGNSKGDAFIQAFFPPTPNSSPTTASVPSSNPPPGDGFTSDEIAEASRPKPAAPWQPAIEYEESDISDLYPGPKAVTFMGRVCNIFDLANTPKTPRSSKGCVKLCIKDDTGAITLRLWYASARPDLGLGTLVSVWANHVSNGENGSLSSTTAPLFVSLFPERDRSCHLMIHEKSDDGTLCKRPLGHRTGQPLAGLMTLHNFIDGGCDISDARVLVVVKSIGAKERVTRKDESVTENVNVHVQDNTAEATLGLWGSAALSPFGRIADETLTKSDVITREQGWKAGETVLLLQCPGCKLSRTTYLSATSSTLIDLNPRLPDADWLRSWSARQHIRASINPTFPVNPFDLHAIKYGPLRCLYTIADLDEFARAAPKETFQGYLSVLITEVKLLECSKRHMLLCGECCTIPFFANALVGRCKHCESDILLRLNPKLIAQVMDETGVAGTGKLLLSDMAWRELLGRTAEDLLRLGHGAMKDLADRLIFTRVTLLFGWTGDETKAGGRICVLGVRG</sequence>
<dbReference type="GO" id="GO:0000712">
    <property type="term" value="P:resolution of meiotic recombination intermediates"/>
    <property type="evidence" value="ECO:0007669"/>
    <property type="project" value="TreeGrafter"/>
</dbReference>
<dbReference type="PANTHER" id="PTHR21166">
    <property type="entry name" value="CELL DIVISION CONTROL PROTEIN 24 OB DOMAIN-CONTAINING PROTEIN-RELATED"/>
    <property type="match status" value="1"/>
</dbReference>
<keyword evidence="3" id="KW-1185">Reference proteome</keyword>
<dbReference type="GO" id="GO:0008310">
    <property type="term" value="F:single-stranded DNA 3'-5' DNA exonuclease activity"/>
    <property type="evidence" value="ECO:0007669"/>
    <property type="project" value="TreeGrafter"/>
</dbReference>
<evidence type="ECO:0000256" key="1">
    <source>
        <dbReference type="SAM" id="MobiDB-lite"/>
    </source>
</evidence>
<dbReference type="Proteomes" id="UP001274830">
    <property type="component" value="Unassembled WGS sequence"/>
</dbReference>
<dbReference type="GO" id="GO:0003697">
    <property type="term" value="F:single-stranded DNA binding"/>
    <property type="evidence" value="ECO:0007669"/>
    <property type="project" value="TreeGrafter"/>
</dbReference>
<dbReference type="InterPro" id="IPR052469">
    <property type="entry name" value="MEIOB"/>
</dbReference>
<evidence type="ECO:0000313" key="3">
    <source>
        <dbReference type="Proteomes" id="UP001274830"/>
    </source>
</evidence>
<feature type="region of interest" description="Disordered" evidence="1">
    <location>
        <begin position="1"/>
        <end position="57"/>
    </location>
</feature>
<feature type="compositionally biased region" description="Low complexity" evidence="1">
    <location>
        <begin position="21"/>
        <end position="30"/>
    </location>
</feature>
<organism evidence="2 3">
    <name type="scientific">Recurvomyces mirabilis</name>
    <dbReference type="NCBI Taxonomy" id="574656"/>
    <lineage>
        <taxon>Eukaryota</taxon>
        <taxon>Fungi</taxon>
        <taxon>Dikarya</taxon>
        <taxon>Ascomycota</taxon>
        <taxon>Pezizomycotina</taxon>
        <taxon>Dothideomycetes</taxon>
        <taxon>Dothideomycetidae</taxon>
        <taxon>Mycosphaerellales</taxon>
        <taxon>Teratosphaeriaceae</taxon>
        <taxon>Recurvomyces</taxon>
    </lineage>
</organism>
<dbReference type="PANTHER" id="PTHR21166:SF2">
    <property type="entry name" value="CELL DIVISION CONTROL PROTEIN 24 OB DOMAIN-CONTAINING PROTEIN-RELATED"/>
    <property type="match status" value="1"/>
</dbReference>
<protein>
    <submittedName>
        <fullName evidence="2">Uncharacterized protein</fullName>
    </submittedName>
</protein>
<reference evidence="2" key="1">
    <citation type="submission" date="2023-07" db="EMBL/GenBank/DDBJ databases">
        <title>Black Yeasts Isolated from many extreme environments.</title>
        <authorList>
            <person name="Coleine C."/>
            <person name="Stajich J.E."/>
            <person name="Selbmann L."/>
        </authorList>
    </citation>
    <scope>NUCLEOTIDE SEQUENCE</scope>
    <source>
        <strain evidence="2">CCFEE 5485</strain>
    </source>
</reference>
<dbReference type="InterPro" id="IPR012340">
    <property type="entry name" value="NA-bd_OB-fold"/>
</dbReference>
<accession>A0AAE0WI12</accession>
<dbReference type="Gene3D" id="2.40.50.140">
    <property type="entry name" value="Nucleic acid-binding proteins"/>
    <property type="match status" value="2"/>
</dbReference>
<dbReference type="SUPFAM" id="SSF50249">
    <property type="entry name" value="Nucleic acid-binding proteins"/>
    <property type="match status" value="2"/>
</dbReference>
<gene>
    <name evidence="2" type="ORF">LTR78_007773</name>
</gene>
<proteinExistence type="predicted"/>
<name>A0AAE0WI12_9PEZI</name>
<dbReference type="EMBL" id="JAUTXT010000033">
    <property type="protein sequence ID" value="KAK3672466.1"/>
    <property type="molecule type" value="Genomic_DNA"/>
</dbReference>
<comment type="caution">
    <text evidence="2">The sequence shown here is derived from an EMBL/GenBank/DDBJ whole genome shotgun (WGS) entry which is preliminary data.</text>
</comment>